<sequence>MQFDSTTLTAIALLVGMAVLSVVLGVYLVFTNPPKDRSKFIGLRAEKMTDEEVDDLVYGEEEG</sequence>
<dbReference type="Proteomes" id="UP001501729">
    <property type="component" value="Unassembled WGS sequence"/>
</dbReference>
<keyword evidence="1" id="KW-0472">Membrane</keyword>
<gene>
    <name evidence="2" type="ORF">GCM10025751_22510</name>
</gene>
<name>A0AAV3UHA9_9EURY</name>
<proteinExistence type="predicted"/>
<protein>
    <submittedName>
        <fullName evidence="2">Uncharacterized protein</fullName>
    </submittedName>
</protein>
<accession>A0AAV3UHA9</accession>
<dbReference type="EMBL" id="BAABKX010000006">
    <property type="protein sequence ID" value="GAA5049574.1"/>
    <property type="molecule type" value="Genomic_DNA"/>
</dbReference>
<comment type="caution">
    <text evidence="2">The sequence shown here is derived from an EMBL/GenBank/DDBJ whole genome shotgun (WGS) entry which is preliminary data.</text>
</comment>
<keyword evidence="1" id="KW-1133">Transmembrane helix</keyword>
<keyword evidence="3" id="KW-1185">Reference proteome</keyword>
<reference evidence="2 3" key="1">
    <citation type="journal article" date="2019" name="Int. J. Syst. Evol. Microbiol.">
        <title>The Global Catalogue of Microorganisms (GCM) 10K type strain sequencing project: providing services to taxonomists for standard genome sequencing and annotation.</title>
        <authorList>
            <consortium name="The Broad Institute Genomics Platform"/>
            <consortium name="The Broad Institute Genome Sequencing Center for Infectious Disease"/>
            <person name="Wu L."/>
            <person name="Ma J."/>
        </authorList>
    </citation>
    <scope>NUCLEOTIDE SEQUENCE [LARGE SCALE GENOMIC DNA]</scope>
    <source>
        <strain evidence="2 3">JCM 17504</strain>
    </source>
</reference>
<evidence type="ECO:0000256" key="1">
    <source>
        <dbReference type="SAM" id="Phobius"/>
    </source>
</evidence>
<keyword evidence="1" id="KW-0812">Transmembrane</keyword>
<dbReference type="RefSeq" id="WP_227778327.1">
    <property type="nucleotide sequence ID" value="NZ_BAABKX010000006.1"/>
</dbReference>
<dbReference type="AlphaFoldDB" id="A0AAV3UHA9"/>
<dbReference type="GeneID" id="68616622"/>
<feature type="transmembrane region" description="Helical" evidence="1">
    <location>
        <begin position="6"/>
        <end position="30"/>
    </location>
</feature>
<evidence type="ECO:0000313" key="3">
    <source>
        <dbReference type="Proteomes" id="UP001501729"/>
    </source>
</evidence>
<evidence type="ECO:0000313" key="2">
    <source>
        <dbReference type="EMBL" id="GAA5049574.1"/>
    </source>
</evidence>
<organism evidence="2 3">
    <name type="scientific">Haladaptatus pallidirubidus</name>
    <dbReference type="NCBI Taxonomy" id="1008152"/>
    <lineage>
        <taxon>Archaea</taxon>
        <taxon>Methanobacteriati</taxon>
        <taxon>Methanobacteriota</taxon>
        <taxon>Stenosarchaea group</taxon>
        <taxon>Halobacteria</taxon>
        <taxon>Halobacteriales</taxon>
        <taxon>Haladaptataceae</taxon>
        <taxon>Haladaptatus</taxon>
    </lineage>
</organism>